<evidence type="ECO:0000256" key="12">
    <source>
        <dbReference type="PIRSR" id="PIRSR000099-4"/>
    </source>
</evidence>
<sequence>MRTIDLRGQELSPADMLAAVPRATQARAEALDTAARIVDDVRERGEEALREQAERFDRVSGHEIRVPAEHIADALEVLAPDVRVALEEAIRRVRIASAAQVPERQITRIGAGATITQRWQPVHRAGVYIPGGKAVYPSSVIMNVVPAQVAGVQQIALASPPQEDQGGRVHPTILAAAGLLGITEVYAIGGAGAIGSFAHGVAGIGLDPVDVLSGPGNNYVASAKRAVAGVVGTDSEAGATEILVVADSAADPRLIAADLVSQAEHDEQASAVLVTDSPQLADRVAAEVQRQAGATRHATRVAAALDGPQSAIVLVDDREMATAFSNAYAPEHLELHLQDAEAAADAFTSAGAVFVGDHTPVSLGDYMAGSNHVLPTGGQARYAPGLGAYTFLRPQQVISYDRAALADVREGVVALAETEVLPAHGEAIEARFTA</sequence>
<reference evidence="14 15" key="1">
    <citation type="submission" date="2019-06" db="EMBL/GenBank/DDBJ databases">
        <title>Complete genome of Microbacterium foliorum M2.</title>
        <authorList>
            <person name="Cao G."/>
        </authorList>
    </citation>
    <scope>NUCLEOTIDE SEQUENCE [LARGE SCALE GENOMIC DNA]</scope>
    <source>
        <strain evidence="14 15">M2</strain>
    </source>
</reference>
<dbReference type="PRINTS" id="PR00083">
    <property type="entry name" value="HOLDHDRGNASE"/>
</dbReference>
<gene>
    <name evidence="8 14" type="primary">hisD</name>
    <name evidence="14" type="ORF">FIV50_10765</name>
</gene>
<evidence type="ECO:0000256" key="5">
    <source>
        <dbReference type="ARBA" id="ARBA00022723"/>
    </source>
</evidence>
<comment type="caution">
    <text evidence="8">Lacks conserved residue(s) required for the propagation of feature annotation.</text>
</comment>
<organism evidence="14 15">
    <name type="scientific">Microbacterium foliorum</name>
    <dbReference type="NCBI Taxonomy" id="104336"/>
    <lineage>
        <taxon>Bacteria</taxon>
        <taxon>Bacillati</taxon>
        <taxon>Actinomycetota</taxon>
        <taxon>Actinomycetes</taxon>
        <taxon>Micrococcales</taxon>
        <taxon>Microbacteriaceae</taxon>
        <taxon>Microbacterium</taxon>
    </lineage>
</organism>
<feature type="binding site" evidence="8 11">
    <location>
        <position position="419"/>
    </location>
    <ligand>
        <name>substrate</name>
    </ligand>
</feature>
<evidence type="ECO:0000256" key="1">
    <source>
        <dbReference type="ARBA" id="ARBA00003850"/>
    </source>
</evidence>
<evidence type="ECO:0000313" key="14">
    <source>
        <dbReference type="EMBL" id="QDE35229.1"/>
    </source>
</evidence>
<evidence type="ECO:0000256" key="8">
    <source>
        <dbReference type="HAMAP-Rule" id="MF_01024"/>
    </source>
</evidence>
<dbReference type="InterPro" id="IPR016161">
    <property type="entry name" value="Ald_DH/histidinol_DH"/>
</dbReference>
<evidence type="ECO:0000256" key="3">
    <source>
        <dbReference type="ARBA" id="ARBA00010178"/>
    </source>
</evidence>
<dbReference type="GO" id="GO:0005829">
    <property type="term" value="C:cytosol"/>
    <property type="evidence" value="ECO:0007669"/>
    <property type="project" value="TreeGrafter"/>
</dbReference>
<evidence type="ECO:0000256" key="13">
    <source>
        <dbReference type="RuleBase" id="RU004175"/>
    </source>
</evidence>
<protein>
    <recommendedName>
        <fullName evidence="4 8">Histidinol dehydrogenase</fullName>
        <shortName evidence="8">HDH</shortName>
        <ecNumber evidence="8">1.1.1.23</ecNumber>
    </recommendedName>
</protein>
<comment type="similarity">
    <text evidence="3 8 9 13">Belongs to the histidinol dehydrogenase family.</text>
</comment>
<dbReference type="OrthoDB" id="9805269at2"/>
<evidence type="ECO:0000256" key="2">
    <source>
        <dbReference type="ARBA" id="ARBA00004940"/>
    </source>
</evidence>
<keyword evidence="8" id="KW-0368">Histidine biosynthesis</keyword>
<feature type="binding site" evidence="8 12">
    <location>
        <position position="262"/>
    </location>
    <ligand>
        <name>Zn(2+)</name>
        <dbReference type="ChEBI" id="CHEBI:29105"/>
    </ligand>
</feature>
<comment type="function">
    <text evidence="1 8">Catalyzes the sequential NAD-dependent oxidations of L-histidinol to L-histidinaldehyde and then to L-histidine.</text>
</comment>
<proteinExistence type="inferred from homology"/>
<name>A0A4Y5YS50_9MICO</name>
<comment type="catalytic activity">
    <reaction evidence="8">
        <text>L-histidinol + 2 NAD(+) + H2O = L-histidine + 2 NADH + 3 H(+)</text>
        <dbReference type="Rhea" id="RHEA:20641"/>
        <dbReference type="ChEBI" id="CHEBI:15377"/>
        <dbReference type="ChEBI" id="CHEBI:15378"/>
        <dbReference type="ChEBI" id="CHEBI:57540"/>
        <dbReference type="ChEBI" id="CHEBI:57595"/>
        <dbReference type="ChEBI" id="CHEBI:57699"/>
        <dbReference type="ChEBI" id="CHEBI:57945"/>
        <dbReference type="EC" id="1.1.1.23"/>
    </reaction>
</comment>
<evidence type="ECO:0000256" key="9">
    <source>
        <dbReference type="PIRNR" id="PIRNR000099"/>
    </source>
</evidence>
<dbReference type="GO" id="GO:0008270">
    <property type="term" value="F:zinc ion binding"/>
    <property type="evidence" value="ECO:0007669"/>
    <property type="project" value="UniProtKB-UniRule"/>
</dbReference>
<feature type="binding site" evidence="8 11">
    <location>
        <position position="424"/>
    </location>
    <ligand>
        <name>substrate</name>
    </ligand>
</feature>
<evidence type="ECO:0000256" key="4">
    <source>
        <dbReference type="ARBA" id="ARBA00016531"/>
    </source>
</evidence>
<evidence type="ECO:0000256" key="11">
    <source>
        <dbReference type="PIRSR" id="PIRSR000099-3"/>
    </source>
</evidence>
<dbReference type="UniPathway" id="UPA00031">
    <property type="reaction ID" value="UER00014"/>
</dbReference>
<feature type="binding site" evidence="8 12">
    <location>
        <position position="265"/>
    </location>
    <ligand>
        <name>Zn(2+)</name>
        <dbReference type="ChEBI" id="CHEBI:29105"/>
    </ligand>
</feature>
<dbReference type="EMBL" id="CP041040">
    <property type="protein sequence ID" value="QDE35229.1"/>
    <property type="molecule type" value="Genomic_DNA"/>
</dbReference>
<feature type="binding site" evidence="8 12">
    <location>
        <position position="424"/>
    </location>
    <ligand>
        <name>Zn(2+)</name>
        <dbReference type="ChEBI" id="CHEBI:29105"/>
    </ligand>
</feature>
<feature type="binding site" evidence="8 11">
    <location>
        <position position="265"/>
    </location>
    <ligand>
        <name>substrate</name>
    </ligand>
</feature>
<dbReference type="HAMAP" id="MF_01024">
    <property type="entry name" value="HisD"/>
    <property type="match status" value="1"/>
</dbReference>
<dbReference type="PANTHER" id="PTHR21256:SF2">
    <property type="entry name" value="HISTIDINE BIOSYNTHESIS TRIFUNCTIONAL PROTEIN"/>
    <property type="match status" value="1"/>
</dbReference>
<dbReference type="AlphaFoldDB" id="A0A4Y5YS50"/>
<feature type="binding site" evidence="8 12">
    <location>
        <position position="365"/>
    </location>
    <ligand>
        <name>Zn(2+)</name>
        <dbReference type="ChEBI" id="CHEBI:29105"/>
    </ligand>
</feature>
<dbReference type="Gene3D" id="3.40.50.1980">
    <property type="entry name" value="Nitrogenase molybdenum iron protein domain"/>
    <property type="match status" value="2"/>
</dbReference>
<dbReference type="Pfam" id="PF00815">
    <property type="entry name" value="Histidinol_dh"/>
    <property type="match status" value="1"/>
</dbReference>
<evidence type="ECO:0000313" key="15">
    <source>
        <dbReference type="Proteomes" id="UP000316125"/>
    </source>
</evidence>
<keyword evidence="6 8" id="KW-0862">Zinc</keyword>
<keyword evidence="8" id="KW-0028">Amino-acid biosynthesis</keyword>
<accession>A0A4Y5YS50</accession>
<dbReference type="PANTHER" id="PTHR21256">
    <property type="entry name" value="HISTIDINOL DEHYDROGENASE HDH"/>
    <property type="match status" value="1"/>
</dbReference>
<dbReference type="GO" id="GO:0051287">
    <property type="term" value="F:NAD binding"/>
    <property type="evidence" value="ECO:0007669"/>
    <property type="project" value="InterPro"/>
</dbReference>
<keyword evidence="5 8" id="KW-0479">Metal-binding</keyword>
<dbReference type="GO" id="GO:0004399">
    <property type="term" value="F:histidinol dehydrogenase activity"/>
    <property type="evidence" value="ECO:0007669"/>
    <property type="project" value="UniProtKB-UniRule"/>
</dbReference>
<dbReference type="EC" id="1.1.1.23" evidence="8"/>
<feature type="binding site" evidence="8 11">
    <location>
        <position position="240"/>
    </location>
    <ligand>
        <name>substrate</name>
    </ligand>
</feature>
<feature type="active site" description="Proton acceptor" evidence="8 10">
    <location>
        <position position="331"/>
    </location>
</feature>
<evidence type="ECO:0000256" key="6">
    <source>
        <dbReference type="ARBA" id="ARBA00022833"/>
    </source>
</evidence>
<dbReference type="GO" id="GO:0000105">
    <property type="term" value="P:L-histidine biosynthetic process"/>
    <property type="evidence" value="ECO:0007669"/>
    <property type="project" value="UniProtKB-UniRule"/>
</dbReference>
<dbReference type="CDD" id="cd06572">
    <property type="entry name" value="Histidinol_dh"/>
    <property type="match status" value="1"/>
</dbReference>
<keyword evidence="8" id="KW-0520">NAD</keyword>
<feature type="binding site" evidence="8 11">
    <location>
        <position position="332"/>
    </location>
    <ligand>
        <name>substrate</name>
    </ligand>
</feature>
<keyword evidence="7 8" id="KW-0560">Oxidoreductase</keyword>
<feature type="binding site" evidence="8 11">
    <location>
        <position position="262"/>
    </location>
    <ligand>
        <name>substrate</name>
    </ligand>
</feature>
<feature type="binding site" evidence="8 11">
    <location>
        <position position="365"/>
    </location>
    <ligand>
        <name>substrate</name>
    </ligand>
</feature>
<evidence type="ECO:0000256" key="7">
    <source>
        <dbReference type="ARBA" id="ARBA00023002"/>
    </source>
</evidence>
<dbReference type="PIRSF" id="PIRSF000099">
    <property type="entry name" value="Histidinol_dh"/>
    <property type="match status" value="1"/>
</dbReference>
<dbReference type="InterPro" id="IPR012131">
    <property type="entry name" value="Hstdl_DH"/>
</dbReference>
<comment type="pathway">
    <text evidence="2 8">Amino-acid biosynthesis; L-histidine biosynthesis; L-histidine from 5-phospho-alpha-D-ribose 1-diphosphate: step 9/9.</text>
</comment>
<evidence type="ECO:0000256" key="10">
    <source>
        <dbReference type="PIRSR" id="PIRSR000099-1"/>
    </source>
</evidence>
<dbReference type="SUPFAM" id="SSF53720">
    <property type="entry name" value="ALDH-like"/>
    <property type="match status" value="1"/>
</dbReference>
<feature type="active site" description="Proton acceptor" evidence="8 10">
    <location>
        <position position="332"/>
    </location>
</feature>
<dbReference type="Proteomes" id="UP000316125">
    <property type="component" value="Chromosome"/>
</dbReference>
<dbReference type="Gene3D" id="1.20.5.1300">
    <property type="match status" value="1"/>
</dbReference>
<dbReference type="InterPro" id="IPR022695">
    <property type="entry name" value="Histidinol_DH_monofunct"/>
</dbReference>
<dbReference type="NCBIfam" id="TIGR00069">
    <property type="entry name" value="hisD"/>
    <property type="match status" value="1"/>
</dbReference>
<comment type="cofactor">
    <cofactor evidence="8 12">
        <name>Zn(2+)</name>
        <dbReference type="ChEBI" id="CHEBI:29105"/>
    </cofactor>
    <text evidence="8 12">Binds 1 zinc ion per subunit.</text>
</comment>
<dbReference type="FunFam" id="3.40.50.1980:FF:000001">
    <property type="entry name" value="Histidinol dehydrogenase"/>
    <property type="match status" value="1"/>
</dbReference>